<reference evidence="1" key="2">
    <citation type="submission" date="2022-06" db="UniProtKB">
        <authorList>
            <consortium name="EnsemblMetazoa"/>
        </authorList>
    </citation>
    <scope>IDENTIFICATION</scope>
    <source>
        <strain evidence="1">PS312</strain>
    </source>
</reference>
<organism evidence="1 2">
    <name type="scientific">Pristionchus pacificus</name>
    <name type="common">Parasitic nematode worm</name>
    <dbReference type="NCBI Taxonomy" id="54126"/>
    <lineage>
        <taxon>Eukaryota</taxon>
        <taxon>Metazoa</taxon>
        <taxon>Ecdysozoa</taxon>
        <taxon>Nematoda</taxon>
        <taxon>Chromadorea</taxon>
        <taxon>Rhabditida</taxon>
        <taxon>Rhabditina</taxon>
        <taxon>Diplogasteromorpha</taxon>
        <taxon>Diplogasteroidea</taxon>
        <taxon>Neodiplogasteridae</taxon>
        <taxon>Pristionchus</taxon>
    </lineage>
</organism>
<dbReference type="Gene3D" id="3.40.50.1820">
    <property type="entry name" value="alpha/beta hydrolase"/>
    <property type="match status" value="1"/>
</dbReference>
<dbReference type="Proteomes" id="UP000005239">
    <property type="component" value="Unassembled WGS sequence"/>
</dbReference>
<reference evidence="2" key="1">
    <citation type="journal article" date="2008" name="Nat. Genet.">
        <title>The Pristionchus pacificus genome provides a unique perspective on nematode lifestyle and parasitism.</title>
        <authorList>
            <person name="Dieterich C."/>
            <person name="Clifton S.W."/>
            <person name="Schuster L.N."/>
            <person name="Chinwalla A."/>
            <person name="Delehaunty K."/>
            <person name="Dinkelacker I."/>
            <person name="Fulton L."/>
            <person name="Fulton R."/>
            <person name="Godfrey J."/>
            <person name="Minx P."/>
            <person name="Mitreva M."/>
            <person name="Roeseler W."/>
            <person name="Tian H."/>
            <person name="Witte H."/>
            <person name="Yang S.P."/>
            <person name="Wilson R.K."/>
            <person name="Sommer R.J."/>
        </authorList>
    </citation>
    <scope>NUCLEOTIDE SEQUENCE [LARGE SCALE GENOMIC DNA]</scope>
    <source>
        <strain evidence="2">PS312</strain>
    </source>
</reference>
<keyword evidence="2" id="KW-1185">Reference proteome</keyword>
<dbReference type="InterPro" id="IPR029058">
    <property type="entry name" value="AB_hydrolase_fold"/>
</dbReference>
<dbReference type="OrthoDB" id="9974421at2759"/>
<name>A0A2A6CNR4_PRIPA</name>
<dbReference type="EnsemblMetazoa" id="PPA06647.1">
    <property type="protein sequence ID" value="PPA06647.1"/>
    <property type="gene ID" value="WBGene00096201"/>
</dbReference>
<gene>
    <name evidence="1" type="primary">WBGene00096201</name>
</gene>
<accession>A0A2A6CNR4</accession>
<dbReference type="PANTHER" id="PTHR11005">
    <property type="entry name" value="LYSOSOMAL ACID LIPASE-RELATED"/>
    <property type="match status" value="1"/>
</dbReference>
<evidence type="ECO:0000313" key="1">
    <source>
        <dbReference type="EnsemblMetazoa" id="PPA06647.1"/>
    </source>
</evidence>
<accession>A0A8R1U7N2</accession>
<protein>
    <submittedName>
        <fullName evidence="1">Uncharacterized protein</fullName>
    </submittedName>
</protein>
<sequence length="128" mass="15018">MERLKLTKLLNSDRVRGVLKEITGDINKVPRVQITYSLNNSTSQFRQLEANQQHYGQSSMQFQSNPPSYVYTKIKNDIFLYWSDDDWLADPEDVKEYLLTSLNPNFIKLNNHLSDYNHLDFIWGMNAA</sequence>
<dbReference type="AlphaFoldDB" id="A0A2A6CNR4"/>
<proteinExistence type="predicted"/>
<evidence type="ECO:0000313" key="2">
    <source>
        <dbReference type="Proteomes" id="UP000005239"/>
    </source>
</evidence>